<evidence type="ECO:0000256" key="1">
    <source>
        <dbReference type="SAM" id="Phobius"/>
    </source>
</evidence>
<dbReference type="RefSeq" id="WP_344227037.1">
    <property type="nucleotide sequence ID" value="NZ_BAAARI010000003.1"/>
</dbReference>
<evidence type="ECO:0000313" key="2">
    <source>
        <dbReference type="EMBL" id="GAA2571278.1"/>
    </source>
</evidence>
<keyword evidence="1" id="KW-0812">Transmembrane</keyword>
<keyword evidence="1" id="KW-0472">Membrane</keyword>
<protein>
    <submittedName>
        <fullName evidence="2">Uncharacterized protein</fullName>
    </submittedName>
</protein>
<name>A0ABN3P6T8_9MICO</name>
<keyword evidence="3" id="KW-1185">Reference proteome</keyword>
<feature type="transmembrane region" description="Helical" evidence="1">
    <location>
        <begin position="81"/>
        <end position="103"/>
    </location>
</feature>
<feature type="transmembrane region" description="Helical" evidence="1">
    <location>
        <begin position="12"/>
        <end position="30"/>
    </location>
</feature>
<accession>A0ABN3P6T8</accession>
<feature type="transmembrane region" description="Helical" evidence="1">
    <location>
        <begin position="42"/>
        <end position="61"/>
    </location>
</feature>
<organism evidence="2 3">
    <name type="scientific">Microbacterium binotii</name>
    <dbReference type="NCBI Taxonomy" id="462710"/>
    <lineage>
        <taxon>Bacteria</taxon>
        <taxon>Bacillati</taxon>
        <taxon>Actinomycetota</taxon>
        <taxon>Actinomycetes</taxon>
        <taxon>Micrococcales</taxon>
        <taxon>Microbacteriaceae</taxon>
        <taxon>Microbacterium</taxon>
    </lineage>
</organism>
<reference evidence="2 3" key="1">
    <citation type="journal article" date="2019" name="Int. J. Syst. Evol. Microbiol.">
        <title>The Global Catalogue of Microorganisms (GCM) 10K type strain sequencing project: providing services to taxonomists for standard genome sequencing and annotation.</title>
        <authorList>
            <consortium name="The Broad Institute Genomics Platform"/>
            <consortium name="The Broad Institute Genome Sequencing Center for Infectious Disease"/>
            <person name="Wu L."/>
            <person name="Ma J."/>
        </authorList>
    </citation>
    <scope>NUCLEOTIDE SEQUENCE [LARGE SCALE GENOMIC DNA]</scope>
    <source>
        <strain evidence="2 3">JCM 16365</strain>
    </source>
</reference>
<dbReference type="EMBL" id="BAAARI010000003">
    <property type="protein sequence ID" value="GAA2571278.1"/>
    <property type="molecule type" value="Genomic_DNA"/>
</dbReference>
<keyword evidence="1" id="KW-1133">Transmembrane helix</keyword>
<evidence type="ECO:0000313" key="3">
    <source>
        <dbReference type="Proteomes" id="UP001500274"/>
    </source>
</evidence>
<gene>
    <name evidence="2" type="ORF">GCM10009862_07620</name>
</gene>
<proteinExistence type="predicted"/>
<comment type="caution">
    <text evidence="2">The sequence shown here is derived from an EMBL/GenBank/DDBJ whole genome shotgun (WGS) entry which is preliminary data.</text>
</comment>
<sequence>MYVALQVTMWWAVVPLAGLSLLTGIGVSLVTRWGLTRHYWVLFKLALTVVATGALVLHTRVADTAAHASLQAGMDFSAVRLQLMVDAAAALIVLAVVMILGFVKPRGITPWAARPVS</sequence>
<dbReference type="Proteomes" id="UP001500274">
    <property type="component" value="Unassembled WGS sequence"/>
</dbReference>